<dbReference type="InterPro" id="IPR007730">
    <property type="entry name" value="SPOR-like_dom"/>
</dbReference>
<comment type="caution">
    <text evidence="4">The sequence shown here is derived from an EMBL/GenBank/DDBJ whole genome shotgun (WGS) entry which is preliminary data.</text>
</comment>
<evidence type="ECO:0000259" key="3">
    <source>
        <dbReference type="PROSITE" id="PS51724"/>
    </source>
</evidence>
<dbReference type="PROSITE" id="PS51257">
    <property type="entry name" value="PROKAR_LIPOPROTEIN"/>
    <property type="match status" value="1"/>
</dbReference>
<feature type="chain" id="PRO_5046870307" evidence="2">
    <location>
        <begin position="27"/>
        <end position="329"/>
    </location>
</feature>
<gene>
    <name evidence="4" type="ORF">ACFODK_00845</name>
</gene>
<accession>A0ABV7ECY9</accession>
<organism evidence="4 5">
    <name type="scientific">Alteraurantiacibacter lauratis</name>
    <dbReference type="NCBI Taxonomy" id="2054627"/>
    <lineage>
        <taxon>Bacteria</taxon>
        <taxon>Pseudomonadati</taxon>
        <taxon>Pseudomonadota</taxon>
        <taxon>Alphaproteobacteria</taxon>
        <taxon>Sphingomonadales</taxon>
        <taxon>Erythrobacteraceae</taxon>
        <taxon>Alteraurantiacibacter</taxon>
    </lineage>
</organism>
<proteinExistence type="predicted"/>
<dbReference type="InterPro" id="IPR009009">
    <property type="entry name" value="RlpA-like_DPBB"/>
</dbReference>
<evidence type="ECO:0000256" key="1">
    <source>
        <dbReference type="SAM" id="MobiDB-lite"/>
    </source>
</evidence>
<feature type="domain" description="SPOR" evidence="3">
    <location>
        <begin position="247"/>
        <end position="326"/>
    </location>
</feature>
<dbReference type="RefSeq" id="WP_336917358.1">
    <property type="nucleotide sequence ID" value="NZ_JBANRN010000001.1"/>
</dbReference>
<evidence type="ECO:0000313" key="5">
    <source>
        <dbReference type="Proteomes" id="UP001595378"/>
    </source>
</evidence>
<dbReference type="Pfam" id="PF05036">
    <property type="entry name" value="SPOR"/>
    <property type="match status" value="1"/>
</dbReference>
<keyword evidence="5" id="KW-1185">Reference proteome</keyword>
<dbReference type="PANTHER" id="PTHR34183:SF1">
    <property type="entry name" value="ENDOLYTIC PEPTIDOGLYCAN TRANSGLYCOSYLASE RLPA"/>
    <property type="match status" value="1"/>
</dbReference>
<feature type="signal peptide" evidence="2">
    <location>
        <begin position="1"/>
        <end position="26"/>
    </location>
</feature>
<dbReference type="Gene3D" id="2.40.40.10">
    <property type="entry name" value="RlpA-like domain"/>
    <property type="match status" value="1"/>
</dbReference>
<dbReference type="CDD" id="cd22268">
    <property type="entry name" value="DPBB_RlpA-like"/>
    <property type="match status" value="1"/>
</dbReference>
<evidence type="ECO:0000256" key="2">
    <source>
        <dbReference type="SAM" id="SignalP"/>
    </source>
</evidence>
<protein>
    <submittedName>
        <fullName evidence="4">SPOR domain-containing protein</fullName>
    </submittedName>
</protein>
<dbReference type="EMBL" id="JBHRSU010000001">
    <property type="protein sequence ID" value="MFC3099436.1"/>
    <property type="molecule type" value="Genomic_DNA"/>
</dbReference>
<dbReference type="Pfam" id="PF03330">
    <property type="entry name" value="DPBB_1"/>
    <property type="match status" value="1"/>
</dbReference>
<dbReference type="SUPFAM" id="SSF110997">
    <property type="entry name" value="Sporulation related repeat"/>
    <property type="match status" value="1"/>
</dbReference>
<name>A0ABV7ECY9_9SPHN</name>
<dbReference type="PANTHER" id="PTHR34183">
    <property type="entry name" value="ENDOLYTIC PEPTIDOGLYCAN TRANSGLYCOSYLASE RLPA"/>
    <property type="match status" value="1"/>
</dbReference>
<dbReference type="PROSITE" id="PS51724">
    <property type="entry name" value="SPOR"/>
    <property type="match status" value="1"/>
</dbReference>
<keyword evidence="2" id="KW-0732">Signal</keyword>
<feature type="region of interest" description="Disordered" evidence="1">
    <location>
        <begin position="232"/>
        <end position="253"/>
    </location>
</feature>
<evidence type="ECO:0000313" key="4">
    <source>
        <dbReference type="EMBL" id="MFC3099436.1"/>
    </source>
</evidence>
<dbReference type="InterPro" id="IPR036680">
    <property type="entry name" value="SPOR-like_sf"/>
</dbReference>
<reference evidence="5" key="1">
    <citation type="journal article" date="2019" name="Int. J. Syst. Evol. Microbiol.">
        <title>The Global Catalogue of Microorganisms (GCM) 10K type strain sequencing project: providing services to taxonomists for standard genome sequencing and annotation.</title>
        <authorList>
            <consortium name="The Broad Institute Genomics Platform"/>
            <consortium name="The Broad Institute Genome Sequencing Center for Infectious Disease"/>
            <person name="Wu L."/>
            <person name="Ma J."/>
        </authorList>
    </citation>
    <scope>NUCLEOTIDE SEQUENCE [LARGE SCALE GENOMIC DNA]</scope>
    <source>
        <strain evidence="5">KCTC 52606</strain>
    </source>
</reference>
<sequence length="329" mass="34234">MRFQGDSKAGRIARVCVILASTTALAACGALGGGGPATGLLAANSLPGNGPQADYPVTIGEPYQIGNVTYRPADVLNYDEVGYVTAGSGRGYTGAHHTLPFPSYVEVTSLETGRTILIRLEARGPMETHHLLSLSPAAMEQLGASENTPVRVRRVNAPELHRALLRDGQAAPMRMDTPMGLVEVLRRRLPAEGSASLALTTVVAPETAPTVESSNDFAAAFTSPVADEMRPLPPLAPLATETPAPSPAAPAPASRPALASGFAVQAATFSTRERAMRAAEALGGQVVPFGNLFRVRTGPFATRSEAEASLANVRRAGYSDARILTDGQG</sequence>
<dbReference type="InterPro" id="IPR036908">
    <property type="entry name" value="RlpA-like_sf"/>
</dbReference>
<dbReference type="Proteomes" id="UP001595378">
    <property type="component" value="Unassembled WGS sequence"/>
</dbReference>
<dbReference type="Gene3D" id="3.30.70.1070">
    <property type="entry name" value="Sporulation related repeat"/>
    <property type="match status" value="1"/>
</dbReference>